<dbReference type="STRING" id="1121117.SAMN02745977_01460"/>
<reference evidence="3 4" key="1">
    <citation type="submission" date="2016-10" db="EMBL/GenBank/DDBJ databases">
        <authorList>
            <person name="de Groot N.N."/>
        </authorList>
    </citation>
    <scope>NUCLEOTIDE SEQUENCE [LARGE SCALE GENOMIC DNA]</scope>
    <source>
        <strain evidence="3 4">DSM 15123</strain>
    </source>
</reference>
<keyword evidence="2" id="KW-1133">Transmembrane helix</keyword>
<dbReference type="InterPro" id="IPR007470">
    <property type="entry name" value="HemX"/>
</dbReference>
<dbReference type="PANTHER" id="PTHR38043:SF1">
    <property type="entry name" value="PROTEIN HEMX"/>
    <property type="match status" value="1"/>
</dbReference>
<dbReference type="GO" id="GO:0032259">
    <property type="term" value="P:methylation"/>
    <property type="evidence" value="ECO:0007669"/>
    <property type="project" value="UniProtKB-KW"/>
</dbReference>
<dbReference type="AlphaFoldDB" id="A0A1H8H790"/>
<dbReference type="Pfam" id="PF04375">
    <property type="entry name" value="HemX"/>
    <property type="match status" value="1"/>
</dbReference>
<dbReference type="Proteomes" id="UP000199531">
    <property type="component" value="Unassembled WGS sequence"/>
</dbReference>
<sequence length="363" mass="38689">MSASPETTSPAPMTAPPVAPASPAGQRAGMSALARVVLVLALLLAVAAAAAAGVAWRQVYLLQKQVSKQVADMGLQSRDSGTLARLASEQSREASAKVALLDQRVVQLDAQRAQVDSVLQGLSRAKDDNLLVDVDSVVQMGLQQTQLTGSVQPLLAALISSEKRLENVTQPRLVALQLAMAQDIEQLRKTSVSDVAMLATRIDNVLRQIDSLPLQSDMAPLPSTGGNAPVATRVPAGAPWWQQWWGSISDTALGLVRVRAIASRDAALLPPDQGMLVRENLKLRLLNARMALMSRQSELARNDVEQVQAQLKEYFQADSPLVDAAQKQLQEVHKNIHSAELPQIRGTLEALTAANAAASVAGN</sequence>
<feature type="transmembrane region" description="Helical" evidence="2">
    <location>
        <begin position="36"/>
        <end position="56"/>
    </location>
</feature>
<keyword evidence="3" id="KW-0808">Transferase</keyword>
<evidence type="ECO:0000313" key="4">
    <source>
        <dbReference type="Proteomes" id="UP000199531"/>
    </source>
</evidence>
<keyword evidence="2" id="KW-0472">Membrane</keyword>
<feature type="region of interest" description="Disordered" evidence="1">
    <location>
        <begin position="1"/>
        <end position="25"/>
    </location>
</feature>
<evidence type="ECO:0000256" key="2">
    <source>
        <dbReference type="SAM" id="Phobius"/>
    </source>
</evidence>
<feature type="compositionally biased region" description="Low complexity" evidence="1">
    <location>
        <begin position="1"/>
        <end position="12"/>
    </location>
</feature>
<keyword evidence="3" id="KW-0489">Methyltransferase</keyword>
<keyword evidence="2" id="KW-0812">Transmembrane</keyword>
<dbReference type="EMBL" id="FOCW01000002">
    <property type="protein sequence ID" value="SEN52116.1"/>
    <property type="molecule type" value="Genomic_DNA"/>
</dbReference>
<evidence type="ECO:0000313" key="3">
    <source>
        <dbReference type="EMBL" id="SEN52116.1"/>
    </source>
</evidence>
<evidence type="ECO:0000256" key="1">
    <source>
        <dbReference type="SAM" id="MobiDB-lite"/>
    </source>
</evidence>
<dbReference type="PANTHER" id="PTHR38043">
    <property type="entry name" value="PROTEIN HEMX"/>
    <property type="match status" value="1"/>
</dbReference>
<organism evidence="3 4">
    <name type="scientific">Brachymonas denitrificans DSM 15123</name>
    <dbReference type="NCBI Taxonomy" id="1121117"/>
    <lineage>
        <taxon>Bacteria</taxon>
        <taxon>Pseudomonadati</taxon>
        <taxon>Pseudomonadota</taxon>
        <taxon>Betaproteobacteria</taxon>
        <taxon>Burkholderiales</taxon>
        <taxon>Comamonadaceae</taxon>
        <taxon>Brachymonas</taxon>
    </lineage>
</organism>
<keyword evidence="4" id="KW-1185">Reference proteome</keyword>
<dbReference type="GO" id="GO:0008168">
    <property type="term" value="F:methyltransferase activity"/>
    <property type="evidence" value="ECO:0007669"/>
    <property type="project" value="UniProtKB-KW"/>
</dbReference>
<accession>A0A1H8H790</accession>
<proteinExistence type="predicted"/>
<name>A0A1H8H790_9BURK</name>
<protein>
    <submittedName>
        <fullName evidence="3">Uroporphyrin-3 C-methyltransferase</fullName>
    </submittedName>
</protein>
<gene>
    <name evidence="3" type="ORF">SAMN02745977_01460</name>
</gene>